<evidence type="ECO:0000313" key="7">
    <source>
        <dbReference type="Proteomes" id="UP000318529"/>
    </source>
</evidence>
<dbReference type="PRINTS" id="PR00039">
    <property type="entry name" value="HTHLYSR"/>
</dbReference>
<dbReference type="AlphaFoldDB" id="A0A560C0P6"/>
<dbReference type="PANTHER" id="PTHR30537">
    <property type="entry name" value="HTH-TYPE TRANSCRIPTIONAL REGULATOR"/>
    <property type="match status" value="1"/>
</dbReference>
<evidence type="ECO:0000259" key="5">
    <source>
        <dbReference type="PROSITE" id="PS50931"/>
    </source>
</evidence>
<dbReference type="FunFam" id="1.10.10.10:FF:000001">
    <property type="entry name" value="LysR family transcriptional regulator"/>
    <property type="match status" value="1"/>
</dbReference>
<evidence type="ECO:0000313" key="6">
    <source>
        <dbReference type="EMBL" id="TWA78437.1"/>
    </source>
</evidence>
<dbReference type="InterPro" id="IPR005119">
    <property type="entry name" value="LysR_subst-bd"/>
</dbReference>
<comment type="caution">
    <text evidence="6">The sequence shown here is derived from an EMBL/GenBank/DDBJ whole genome shotgun (WGS) entry which is preliminary data.</text>
</comment>
<dbReference type="SUPFAM" id="SSF53850">
    <property type="entry name" value="Periplasmic binding protein-like II"/>
    <property type="match status" value="1"/>
</dbReference>
<dbReference type="PROSITE" id="PS50931">
    <property type="entry name" value="HTH_LYSR"/>
    <property type="match status" value="1"/>
</dbReference>
<dbReference type="SUPFAM" id="SSF46785">
    <property type="entry name" value="Winged helix' DNA-binding domain"/>
    <property type="match status" value="1"/>
</dbReference>
<dbReference type="Gene3D" id="1.10.10.10">
    <property type="entry name" value="Winged helix-like DNA-binding domain superfamily/Winged helix DNA-binding domain"/>
    <property type="match status" value="1"/>
</dbReference>
<sequence length="308" mass="33548">MAEPINLNRLAYFAAVVDTGSFTRAAERLGVSKTVVSQQVARLEADVGVSLLTRTTRSVQLTEAGQGLHARCLAILREADEAFAELSDAAQEPLGTLRVTAPNDFGSFILAPVAAAFTRRHPKCRVDLVITDAKLDLIGQRFDLAIRVGWLDDSSALARRLGTFRQIAVAHPAVAEQRPVAVPDDLPSWPFIANLSLKDPGLWTFRRGAEERTLRVQPILSVNATPAALAAVQAGGGFAVLPEFLVAEEIAAGRLVPLLPDWSLPSGGIHAVYPATRFRPLKVRAFVDMLRDTRNWPTRLRWDAQPQP</sequence>
<dbReference type="InterPro" id="IPR036388">
    <property type="entry name" value="WH-like_DNA-bd_sf"/>
</dbReference>
<feature type="domain" description="HTH lysR-type" evidence="5">
    <location>
        <begin position="5"/>
        <end position="62"/>
    </location>
</feature>
<gene>
    <name evidence="6" type="ORF">FBZ83_113151</name>
</gene>
<dbReference type="GO" id="GO:0043565">
    <property type="term" value="F:sequence-specific DNA binding"/>
    <property type="evidence" value="ECO:0007669"/>
    <property type="project" value="TreeGrafter"/>
</dbReference>
<evidence type="ECO:0000256" key="1">
    <source>
        <dbReference type="ARBA" id="ARBA00009437"/>
    </source>
</evidence>
<name>A0A560C0P6_AZOBR</name>
<protein>
    <submittedName>
        <fullName evidence="6">DNA-binding transcriptional LysR family regulator</fullName>
    </submittedName>
</protein>
<dbReference type="RefSeq" id="WP_145689261.1">
    <property type="nucleotide sequence ID" value="NZ_VITH01000013.1"/>
</dbReference>
<dbReference type="GO" id="GO:0003700">
    <property type="term" value="F:DNA-binding transcription factor activity"/>
    <property type="evidence" value="ECO:0007669"/>
    <property type="project" value="InterPro"/>
</dbReference>
<comment type="similarity">
    <text evidence="1">Belongs to the LysR transcriptional regulatory family.</text>
</comment>
<keyword evidence="2" id="KW-0805">Transcription regulation</keyword>
<dbReference type="Pfam" id="PF00126">
    <property type="entry name" value="HTH_1"/>
    <property type="match status" value="1"/>
</dbReference>
<dbReference type="InterPro" id="IPR036390">
    <property type="entry name" value="WH_DNA-bd_sf"/>
</dbReference>
<organism evidence="6 7">
    <name type="scientific">Azospirillum brasilense</name>
    <dbReference type="NCBI Taxonomy" id="192"/>
    <lineage>
        <taxon>Bacteria</taxon>
        <taxon>Pseudomonadati</taxon>
        <taxon>Pseudomonadota</taxon>
        <taxon>Alphaproteobacteria</taxon>
        <taxon>Rhodospirillales</taxon>
        <taxon>Azospirillaceae</taxon>
        <taxon>Azospirillum</taxon>
    </lineage>
</organism>
<dbReference type="InterPro" id="IPR000847">
    <property type="entry name" value="LysR_HTH_N"/>
</dbReference>
<dbReference type="PANTHER" id="PTHR30537:SF66">
    <property type="entry name" value="IRON-REGULATED VIRULENCE REGULATORY PROTEIN IRGB"/>
    <property type="match status" value="1"/>
</dbReference>
<dbReference type="Pfam" id="PF03466">
    <property type="entry name" value="LysR_substrate"/>
    <property type="match status" value="1"/>
</dbReference>
<dbReference type="GO" id="GO:0006351">
    <property type="term" value="P:DNA-templated transcription"/>
    <property type="evidence" value="ECO:0007669"/>
    <property type="project" value="TreeGrafter"/>
</dbReference>
<dbReference type="InterPro" id="IPR058163">
    <property type="entry name" value="LysR-type_TF_proteobact-type"/>
</dbReference>
<dbReference type="CDD" id="cd08422">
    <property type="entry name" value="PBP2_CrgA_like"/>
    <property type="match status" value="1"/>
</dbReference>
<keyword evidence="4" id="KW-0804">Transcription</keyword>
<dbReference type="Proteomes" id="UP000318529">
    <property type="component" value="Unassembled WGS sequence"/>
</dbReference>
<dbReference type="Gene3D" id="3.40.190.290">
    <property type="match status" value="1"/>
</dbReference>
<dbReference type="EMBL" id="VITH01000013">
    <property type="protein sequence ID" value="TWA78437.1"/>
    <property type="molecule type" value="Genomic_DNA"/>
</dbReference>
<proteinExistence type="inferred from homology"/>
<accession>A0A560C0P6</accession>
<reference evidence="6 7" key="1">
    <citation type="submission" date="2019-06" db="EMBL/GenBank/DDBJ databases">
        <title>Genomic Encyclopedia of Type Strains, Phase IV (KMG-V): Genome sequencing to study the core and pangenomes of soil and plant-associated prokaryotes.</title>
        <authorList>
            <person name="Whitman W."/>
        </authorList>
    </citation>
    <scope>NUCLEOTIDE SEQUENCE [LARGE SCALE GENOMIC DNA]</scope>
    <source>
        <strain evidence="6 7">BR 11650</strain>
    </source>
</reference>
<evidence type="ECO:0000256" key="2">
    <source>
        <dbReference type="ARBA" id="ARBA00023015"/>
    </source>
</evidence>
<evidence type="ECO:0000256" key="3">
    <source>
        <dbReference type="ARBA" id="ARBA00023125"/>
    </source>
</evidence>
<keyword evidence="3 6" id="KW-0238">DNA-binding</keyword>
<evidence type="ECO:0000256" key="4">
    <source>
        <dbReference type="ARBA" id="ARBA00023163"/>
    </source>
</evidence>